<accession>A0A0E9TYS2</accession>
<proteinExistence type="predicted"/>
<dbReference type="EMBL" id="GBXM01050482">
    <property type="protein sequence ID" value="JAH58095.1"/>
    <property type="molecule type" value="Transcribed_RNA"/>
</dbReference>
<reference evidence="1" key="2">
    <citation type="journal article" date="2015" name="Fish Shellfish Immunol.">
        <title>Early steps in the European eel (Anguilla anguilla)-Vibrio vulnificus interaction in the gills: Role of the RtxA13 toxin.</title>
        <authorList>
            <person name="Callol A."/>
            <person name="Pajuelo D."/>
            <person name="Ebbesson L."/>
            <person name="Teles M."/>
            <person name="MacKenzie S."/>
            <person name="Amaro C."/>
        </authorList>
    </citation>
    <scope>NUCLEOTIDE SEQUENCE</scope>
</reference>
<evidence type="ECO:0000313" key="1">
    <source>
        <dbReference type="EMBL" id="JAH58095.1"/>
    </source>
</evidence>
<protein>
    <submittedName>
        <fullName evidence="1">Uncharacterized protein</fullName>
    </submittedName>
</protein>
<reference evidence="1" key="1">
    <citation type="submission" date="2014-11" db="EMBL/GenBank/DDBJ databases">
        <authorList>
            <person name="Amaro Gonzalez C."/>
        </authorList>
    </citation>
    <scope>NUCLEOTIDE SEQUENCE</scope>
</reference>
<organism evidence="1">
    <name type="scientific">Anguilla anguilla</name>
    <name type="common">European freshwater eel</name>
    <name type="synonym">Muraena anguilla</name>
    <dbReference type="NCBI Taxonomy" id="7936"/>
    <lineage>
        <taxon>Eukaryota</taxon>
        <taxon>Metazoa</taxon>
        <taxon>Chordata</taxon>
        <taxon>Craniata</taxon>
        <taxon>Vertebrata</taxon>
        <taxon>Euteleostomi</taxon>
        <taxon>Actinopterygii</taxon>
        <taxon>Neopterygii</taxon>
        <taxon>Teleostei</taxon>
        <taxon>Anguilliformes</taxon>
        <taxon>Anguillidae</taxon>
        <taxon>Anguilla</taxon>
    </lineage>
</organism>
<dbReference type="AlphaFoldDB" id="A0A0E9TYS2"/>
<name>A0A0E9TYS2_ANGAN</name>
<sequence>MCFFLMTGCGVLACLPSEHVFKLSIQCLPERLTA</sequence>